<dbReference type="Proteomes" id="UP000231279">
    <property type="component" value="Unassembled WGS sequence"/>
</dbReference>
<sequence length="344" mass="39038">MEVEYHENYVKNSRGIQLFTCRWLPSSSSSPKALVFLCHGYGMECSNFMKGVGTKLASHGYAVFGIDYEGHGRSMGARCYIKRFENIVCDCSHHFKSICARQEYREKRRFLYGESMGGAVALLIHKRDPSFWHGAVLVAPMCKISEKVKPHPVVISLLTRVEDVIPKWKIVPTKDVIDSAFKDTIKREEVRGNKLIYQEKPRLKTALEMLRTSMNLEDSLNEVTIPFFVLHGESDIVTDPEVSRALYQLAGSSDKTIKLYPGMWHALTAGEPDDNIEIVFTDIISWLDKRVEANDAHTMKSIEHSVLSPVPDGLMTVSMRKHGRKGSHAKYLCGWKGRGLYHDQ</sequence>
<gene>
    <name evidence="2" type="ORF">CDL12_20225</name>
</gene>
<organism evidence="2 3">
    <name type="scientific">Handroanthus impetiginosus</name>
    <dbReference type="NCBI Taxonomy" id="429701"/>
    <lineage>
        <taxon>Eukaryota</taxon>
        <taxon>Viridiplantae</taxon>
        <taxon>Streptophyta</taxon>
        <taxon>Embryophyta</taxon>
        <taxon>Tracheophyta</taxon>
        <taxon>Spermatophyta</taxon>
        <taxon>Magnoliopsida</taxon>
        <taxon>eudicotyledons</taxon>
        <taxon>Gunneridae</taxon>
        <taxon>Pentapetalae</taxon>
        <taxon>asterids</taxon>
        <taxon>lamiids</taxon>
        <taxon>Lamiales</taxon>
        <taxon>Bignoniaceae</taxon>
        <taxon>Crescentiina</taxon>
        <taxon>Tabebuia alliance</taxon>
        <taxon>Handroanthus</taxon>
    </lineage>
</organism>
<dbReference type="EC" id="2.3.1.22" evidence="2"/>
<protein>
    <submittedName>
        <fullName evidence="2">Lysophospholipase</fullName>
        <ecNumber evidence="2">2.3.1.22</ecNumber>
    </submittedName>
</protein>
<keyword evidence="2" id="KW-0808">Transferase</keyword>
<dbReference type="EMBL" id="NKXS01004174">
    <property type="protein sequence ID" value="PIN07208.1"/>
    <property type="molecule type" value="Genomic_DNA"/>
</dbReference>
<keyword evidence="2" id="KW-0012">Acyltransferase</keyword>
<dbReference type="AlphaFoldDB" id="A0A2G9GPN0"/>
<evidence type="ECO:0000259" key="1">
    <source>
        <dbReference type="Pfam" id="PF12146"/>
    </source>
</evidence>
<keyword evidence="3" id="KW-1185">Reference proteome</keyword>
<dbReference type="InterPro" id="IPR051044">
    <property type="entry name" value="MAG_DAG_Lipase"/>
</dbReference>
<proteinExistence type="predicted"/>
<dbReference type="OrthoDB" id="2498029at2759"/>
<name>A0A2G9GPN0_9LAMI</name>
<comment type="caution">
    <text evidence="2">The sequence shown here is derived from an EMBL/GenBank/DDBJ whole genome shotgun (WGS) entry which is preliminary data.</text>
</comment>
<dbReference type="Pfam" id="PF12146">
    <property type="entry name" value="Hydrolase_4"/>
    <property type="match status" value="1"/>
</dbReference>
<dbReference type="InterPro" id="IPR022742">
    <property type="entry name" value="Hydrolase_4"/>
</dbReference>
<accession>A0A2G9GPN0</accession>
<reference evidence="3" key="1">
    <citation type="journal article" date="2018" name="Gigascience">
        <title>Genome assembly of the Pink Ipe (Handroanthus impetiginosus, Bignoniaceae), a highly valued, ecologically keystone Neotropical timber forest tree.</title>
        <authorList>
            <person name="Silva-Junior O.B."/>
            <person name="Grattapaglia D."/>
            <person name="Novaes E."/>
            <person name="Collevatti R.G."/>
        </authorList>
    </citation>
    <scope>NUCLEOTIDE SEQUENCE [LARGE SCALE GENOMIC DNA]</scope>
    <source>
        <strain evidence="3">cv. UFG-1</strain>
    </source>
</reference>
<dbReference type="PANTHER" id="PTHR11614">
    <property type="entry name" value="PHOSPHOLIPASE-RELATED"/>
    <property type="match status" value="1"/>
</dbReference>
<dbReference type="GO" id="GO:0003846">
    <property type="term" value="F:2-acylglycerol O-acyltransferase activity"/>
    <property type="evidence" value="ECO:0007669"/>
    <property type="project" value="UniProtKB-EC"/>
</dbReference>
<dbReference type="FunFam" id="3.40.50.1820:FF:000036">
    <property type="entry name" value="Alpha/beta-Hydrolases superfamily protein"/>
    <property type="match status" value="1"/>
</dbReference>
<dbReference type="Gene3D" id="3.40.50.1820">
    <property type="entry name" value="alpha/beta hydrolase"/>
    <property type="match status" value="1"/>
</dbReference>
<dbReference type="STRING" id="429701.A0A2G9GPN0"/>
<evidence type="ECO:0000313" key="2">
    <source>
        <dbReference type="EMBL" id="PIN07208.1"/>
    </source>
</evidence>
<feature type="domain" description="Serine aminopeptidase S33" evidence="1">
    <location>
        <begin position="30"/>
        <end position="272"/>
    </location>
</feature>
<evidence type="ECO:0000313" key="3">
    <source>
        <dbReference type="Proteomes" id="UP000231279"/>
    </source>
</evidence>
<dbReference type="InterPro" id="IPR029058">
    <property type="entry name" value="AB_hydrolase_fold"/>
</dbReference>
<dbReference type="SUPFAM" id="SSF53474">
    <property type="entry name" value="alpha/beta-Hydrolases"/>
    <property type="match status" value="1"/>
</dbReference>